<evidence type="ECO:0000313" key="1">
    <source>
        <dbReference type="EMBL" id="PAU47774.1"/>
    </source>
</evidence>
<dbReference type="Proteomes" id="UP000218944">
    <property type="component" value="Unassembled WGS sequence"/>
</dbReference>
<reference evidence="1 2" key="1">
    <citation type="submission" date="2017-08" db="EMBL/GenBank/DDBJ databases">
        <title>Genome sequence of Streptomyces albireticuli NRRL B-1670.</title>
        <authorList>
            <person name="Graham D.E."/>
            <person name="Mahan K.M."/>
            <person name="Klingeman D.M."/>
            <person name="Hettich R.L."/>
            <person name="Parry R.J."/>
            <person name="Spain J.C."/>
        </authorList>
    </citation>
    <scope>NUCLEOTIDE SEQUENCE [LARGE SCALE GENOMIC DNA]</scope>
    <source>
        <strain evidence="1 2">NRRL B-1670</strain>
    </source>
</reference>
<comment type="caution">
    <text evidence="1">The sequence shown here is derived from an EMBL/GenBank/DDBJ whole genome shotgun (WGS) entry which is preliminary data.</text>
</comment>
<name>A0A2A2D8C5_9ACTN</name>
<protein>
    <submittedName>
        <fullName evidence="1">Uncharacterized protein</fullName>
    </submittedName>
</protein>
<dbReference type="AlphaFoldDB" id="A0A2A2D8C5"/>
<gene>
    <name evidence="1" type="ORF">CK936_16915</name>
</gene>
<organism evidence="1 2">
    <name type="scientific">Streptomyces albireticuli</name>
    <dbReference type="NCBI Taxonomy" id="1940"/>
    <lineage>
        <taxon>Bacteria</taxon>
        <taxon>Bacillati</taxon>
        <taxon>Actinomycetota</taxon>
        <taxon>Actinomycetes</taxon>
        <taxon>Kitasatosporales</taxon>
        <taxon>Streptomycetaceae</taxon>
        <taxon>Streptomyces</taxon>
    </lineage>
</organism>
<accession>A0A2A2D8C5</accession>
<evidence type="ECO:0000313" key="2">
    <source>
        <dbReference type="Proteomes" id="UP000218944"/>
    </source>
</evidence>
<sequence>MKSSMKVHRVRLGADEYRVISPARPARGAYLHDRWAASMYVDREASEQLFAAWWLAARSPRSLVYVPMRGNGAAPDGLPDTAGEPVAPLDLVLVDHRVQFPVSRWKAVRARLGAGRLHTVKIPADGFRDEGADVHPLYGTEGFRDYLHFERAADTLFVVGSSLAFRQTGAMVRELIADEYAFRRGHGDPHHCVELSSGPWHRRRTRGRVSARLHIQYCEGMRAA</sequence>
<proteinExistence type="predicted"/>
<keyword evidence="2" id="KW-1185">Reference proteome</keyword>
<dbReference type="EMBL" id="NSJV01000334">
    <property type="protein sequence ID" value="PAU47774.1"/>
    <property type="molecule type" value="Genomic_DNA"/>
</dbReference>